<feature type="transmembrane region" description="Helical" evidence="1">
    <location>
        <begin position="135"/>
        <end position="156"/>
    </location>
</feature>
<gene>
    <name evidence="2" type="ORF">METZ01_LOCUS218235</name>
</gene>
<evidence type="ECO:0000256" key="1">
    <source>
        <dbReference type="SAM" id="Phobius"/>
    </source>
</evidence>
<feature type="transmembrane region" description="Helical" evidence="1">
    <location>
        <begin position="71"/>
        <end position="91"/>
    </location>
</feature>
<accession>A0A382FTU8</accession>
<reference evidence="2" key="1">
    <citation type="submission" date="2018-05" db="EMBL/GenBank/DDBJ databases">
        <authorList>
            <person name="Lanie J.A."/>
            <person name="Ng W.-L."/>
            <person name="Kazmierczak K.M."/>
            <person name="Andrzejewski T.M."/>
            <person name="Davidsen T.M."/>
            <person name="Wayne K.J."/>
            <person name="Tettelin H."/>
            <person name="Glass J.I."/>
            <person name="Rusch D."/>
            <person name="Podicherti R."/>
            <person name="Tsui H.-C.T."/>
            <person name="Winkler M.E."/>
        </authorList>
    </citation>
    <scope>NUCLEOTIDE SEQUENCE</scope>
</reference>
<evidence type="ECO:0000313" key="2">
    <source>
        <dbReference type="EMBL" id="SVB65381.1"/>
    </source>
</evidence>
<feature type="non-terminal residue" evidence="2">
    <location>
        <position position="158"/>
    </location>
</feature>
<proteinExistence type="predicted"/>
<keyword evidence="1" id="KW-0472">Membrane</keyword>
<keyword evidence="1" id="KW-1133">Transmembrane helix</keyword>
<keyword evidence="1" id="KW-0812">Transmembrane</keyword>
<organism evidence="2">
    <name type="scientific">marine metagenome</name>
    <dbReference type="NCBI Taxonomy" id="408172"/>
    <lineage>
        <taxon>unclassified sequences</taxon>
        <taxon>metagenomes</taxon>
        <taxon>ecological metagenomes</taxon>
    </lineage>
</organism>
<dbReference type="AlphaFoldDB" id="A0A382FTU8"/>
<protein>
    <submittedName>
        <fullName evidence="2">Uncharacterized protein</fullName>
    </submittedName>
</protein>
<dbReference type="EMBL" id="UINC01051338">
    <property type="protein sequence ID" value="SVB65381.1"/>
    <property type="molecule type" value="Genomic_DNA"/>
</dbReference>
<sequence length="158" mass="17807">MDIRLEEFLLFLPLVGSALLIIGSKIYGIEIPKDEEISDPIRQNIFAVSKWWIEGGEFAYSMYFNKPHMRILRLAILACMLPIFPLVFYFIGEISFKYMCAVLCSFTLVSGATHMSELGNESVMVGLGFSQITTLIFLTGLIVSMIGTILAMLFFIEL</sequence>
<name>A0A382FTU8_9ZZZZ</name>